<dbReference type="EMBL" id="AWWI01000126">
    <property type="protein sequence ID" value="PIL18333.1"/>
    <property type="molecule type" value="Genomic_DNA"/>
</dbReference>
<reference evidence="3 4" key="1">
    <citation type="submission" date="2013-09" db="EMBL/GenBank/DDBJ databases">
        <title>Genome sequencing of Phaeobacter antarcticus sp. nov. SM1211.</title>
        <authorList>
            <person name="Zhang X.-Y."/>
            <person name="Liu C."/>
            <person name="Chen X.-L."/>
            <person name="Xie B.-B."/>
            <person name="Qin Q.-L."/>
            <person name="Rong J.-C."/>
            <person name="Zhang Y.-Z."/>
        </authorList>
    </citation>
    <scope>NUCLEOTIDE SEQUENCE [LARGE SCALE GENOMIC DNA]</scope>
    <source>
        <strain evidence="3 4">SM1211</strain>
    </source>
</reference>
<dbReference type="InterPro" id="IPR050423">
    <property type="entry name" value="UPF0337_stress_rsp"/>
</dbReference>
<dbReference type="OrthoDB" id="9796058at2"/>
<evidence type="ECO:0000313" key="3">
    <source>
        <dbReference type="EMBL" id="PIL18333.1"/>
    </source>
</evidence>
<feature type="domain" description="CsbD-like" evidence="2">
    <location>
        <begin position="4"/>
        <end position="55"/>
    </location>
</feature>
<dbReference type="PIRSF" id="PIRSF039008">
    <property type="entry name" value="YjbJ"/>
    <property type="match status" value="1"/>
</dbReference>
<dbReference type="AlphaFoldDB" id="A0A2G8RA13"/>
<name>A0A2G8RA13_9RHOB</name>
<dbReference type="PANTHER" id="PTHR34977">
    <property type="entry name" value="UPF0337 PROTEIN YJBJ"/>
    <property type="match status" value="1"/>
</dbReference>
<dbReference type="Proteomes" id="UP000231259">
    <property type="component" value="Unassembled WGS sequence"/>
</dbReference>
<comment type="caution">
    <text evidence="3">The sequence shown here is derived from an EMBL/GenBank/DDBJ whole genome shotgun (WGS) entry which is preliminary data.</text>
</comment>
<sequence>MNWDQIQGNWKQMTGSVKSHWGELTDDEVTEIAGDREALEGKIQAKYGKSKEAAKQEVDDFLAKH</sequence>
<evidence type="ECO:0000259" key="2">
    <source>
        <dbReference type="Pfam" id="PF05532"/>
    </source>
</evidence>
<accession>A0A2G8RA13</accession>
<comment type="similarity">
    <text evidence="1">Belongs to the UPF0337 (CsbD) family.</text>
</comment>
<dbReference type="RefSeq" id="WP_099912569.1">
    <property type="nucleotide sequence ID" value="NZ_AWWI01000126.1"/>
</dbReference>
<dbReference type="Gene3D" id="1.10.1470.10">
    <property type="entry name" value="YjbJ"/>
    <property type="match status" value="1"/>
</dbReference>
<organism evidence="3 4">
    <name type="scientific">Puniceibacterium antarcticum</name>
    <dbReference type="NCBI Taxonomy" id="1206336"/>
    <lineage>
        <taxon>Bacteria</taxon>
        <taxon>Pseudomonadati</taxon>
        <taxon>Pseudomonadota</taxon>
        <taxon>Alphaproteobacteria</taxon>
        <taxon>Rhodobacterales</taxon>
        <taxon>Paracoccaceae</taxon>
        <taxon>Puniceibacterium</taxon>
    </lineage>
</organism>
<dbReference type="InterPro" id="IPR026042">
    <property type="entry name" value="YjbJ"/>
</dbReference>
<keyword evidence="4" id="KW-1185">Reference proteome</keyword>
<dbReference type="SUPFAM" id="SSF69047">
    <property type="entry name" value="Hypothetical protein YjbJ"/>
    <property type="match status" value="1"/>
</dbReference>
<evidence type="ECO:0000313" key="4">
    <source>
        <dbReference type="Proteomes" id="UP000231259"/>
    </source>
</evidence>
<dbReference type="InterPro" id="IPR008462">
    <property type="entry name" value="CsbD"/>
</dbReference>
<dbReference type="PANTHER" id="PTHR34977:SF1">
    <property type="entry name" value="UPF0337 PROTEIN YJBJ"/>
    <property type="match status" value="1"/>
</dbReference>
<protein>
    <recommendedName>
        <fullName evidence="2">CsbD-like domain-containing protein</fullName>
    </recommendedName>
</protein>
<proteinExistence type="inferred from homology"/>
<dbReference type="InterPro" id="IPR036629">
    <property type="entry name" value="YjbJ_sf"/>
</dbReference>
<gene>
    <name evidence="3" type="ORF">P775_20500</name>
</gene>
<evidence type="ECO:0000256" key="1">
    <source>
        <dbReference type="ARBA" id="ARBA00009129"/>
    </source>
</evidence>
<dbReference type="Pfam" id="PF05532">
    <property type="entry name" value="CsbD"/>
    <property type="match status" value="1"/>
</dbReference>